<feature type="signal peptide" evidence="1">
    <location>
        <begin position="1"/>
        <end position="18"/>
    </location>
</feature>
<feature type="chain" id="PRO_5020978316" evidence="1">
    <location>
        <begin position="19"/>
        <end position="140"/>
    </location>
</feature>
<dbReference type="Proteomes" id="UP000308549">
    <property type="component" value="Unassembled WGS sequence"/>
</dbReference>
<keyword evidence="3" id="KW-1185">Reference proteome</keyword>
<sequence>MRSSLIVVSLAVSALGLAVQPRQDDGRNDILNWNCQTDKFGDMNAVCENMCYGMYCRNFDGNEYNKNGEVPNNLNKRESETLAAQDSLPYITQKGREILVPFGAENGDRVLTPLISNDESMDIMEWDVDFIVGRTNSTMQ</sequence>
<proteinExistence type="predicted"/>
<dbReference type="OrthoDB" id="2748312at2759"/>
<keyword evidence="1" id="KW-0732">Signal</keyword>
<organism evidence="2 3">
    <name type="scientific">Salinomyces thailandicus</name>
    <dbReference type="NCBI Taxonomy" id="706561"/>
    <lineage>
        <taxon>Eukaryota</taxon>
        <taxon>Fungi</taxon>
        <taxon>Dikarya</taxon>
        <taxon>Ascomycota</taxon>
        <taxon>Pezizomycotina</taxon>
        <taxon>Dothideomycetes</taxon>
        <taxon>Dothideomycetidae</taxon>
        <taxon>Mycosphaerellales</taxon>
        <taxon>Teratosphaeriaceae</taxon>
        <taxon>Salinomyces</taxon>
    </lineage>
</organism>
<protein>
    <submittedName>
        <fullName evidence="2">Uncharacterized protein</fullName>
    </submittedName>
</protein>
<dbReference type="EMBL" id="NAJL01000096">
    <property type="protein sequence ID" value="TKA21863.1"/>
    <property type="molecule type" value="Genomic_DNA"/>
</dbReference>
<accession>A0A4U0TJ64</accession>
<gene>
    <name evidence="2" type="ORF">B0A50_08735</name>
</gene>
<name>A0A4U0TJ64_9PEZI</name>
<evidence type="ECO:0000313" key="3">
    <source>
        <dbReference type="Proteomes" id="UP000308549"/>
    </source>
</evidence>
<reference evidence="2 3" key="1">
    <citation type="submission" date="2017-03" db="EMBL/GenBank/DDBJ databases">
        <title>Genomes of endolithic fungi from Antarctica.</title>
        <authorList>
            <person name="Coleine C."/>
            <person name="Masonjones S."/>
            <person name="Stajich J.E."/>
        </authorList>
    </citation>
    <scope>NUCLEOTIDE SEQUENCE [LARGE SCALE GENOMIC DNA]</scope>
    <source>
        <strain evidence="2 3">CCFEE 6315</strain>
    </source>
</reference>
<comment type="caution">
    <text evidence="2">The sequence shown here is derived from an EMBL/GenBank/DDBJ whole genome shotgun (WGS) entry which is preliminary data.</text>
</comment>
<dbReference type="AlphaFoldDB" id="A0A4U0TJ64"/>
<evidence type="ECO:0000313" key="2">
    <source>
        <dbReference type="EMBL" id="TKA21863.1"/>
    </source>
</evidence>
<evidence type="ECO:0000256" key="1">
    <source>
        <dbReference type="SAM" id="SignalP"/>
    </source>
</evidence>